<dbReference type="Proteomes" id="UP000887579">
    <property type="component" value="Unplaced"/>
</dbReference>
<organism evidence="1 2">
    <name type="scientific">Panagrolaimus sp. ES5</name>
    <dbReference type="NCBI Taxonomy" id="591445"/>
    <lineage>
        <taxon>Eukaryota</taxon>
        <taxon>Metazoa</taxon>
        <taxon>Ecdysozoa</taxon>
        <taxon>Nematoda</taxon>
        <taxon>Chromadorea</taxon>
        <taxon>Rhabditida</taxon>
        <taxon>Tylenchina</taxon>
        <taxon>Panagrolaimomorpha</taxon>
        <taxon>Panagrolaimoidea</taxon>
        <taxon>Panagrolaimidae</taxon>
        <taxon>Panagrolaimus</taxon>
    </lineage>
</organism>
<protein>
    <submittedName>
        <fullName evidence="2">Uncharacterized protein</fullName>
    </submittedName>
</protein>
<evidence type="ECO:0000313" key="2">
    <source>
        <dbReference type="WBParaSite" id="ES5_v2.g25537.t1"/>
    </source>
</evidence>
<name>A0AC34G7D6_9BILA</name>
<evidence type="ECO:0000313" key="1">
    <source>
        <dbReference type="Proteomes" id="UP000887579"/>
    </source>
</evidence>
<sequence>MICTDFLHQNDDELLNQFKREVEEKRHELERLKNDHTKEQEQQEIECKKYSNHYKVLCNLVTENGFNLEEALNSDYEEDRHRKQIIVDLRRRIYVANEERENVMKQHREEEIKLKKKEAEFDKVKLSFSKDAKDAAFRAHAENLNLHFTLRPITRNKSSYVPDFTTDFAKHFDILQKTLPHRV</sequence>
<dbReference type="WBParaSite" id="ES5_v2.g25537.t1">
    <property type="protein sequence ID" value="ES5_v2.g25537.t1"/>
    <property type="gene ID" value="ES5_v2.g25537"/>
</dbReference>
<proteinExistence type="predicted"/>
<accession>A0AC34G7D6</accession>
<reference evidence="2" key="1">
    <citation type="submission" date="2022-11" db="UniProtKB">
        <authorList>
            <consortium name="WormBaseParasite"/>
        </authorList>
    </citation>
    <scope>IDENTIFICATION</scope>
</reference>